<evidence type="ECO:0000313" key="2">
    <source>
        <dbReference type="EMBL" id="KAA6393944.1"/>
    </source>
</evidence>
<organism evidence="2 3">
    <name type="scientific">Streblomastix strix</name>
    <dbReference type="NCBI Taxonomy" id="222440"/>
    <lineage>
        <taxon>Eukaryota</taxon>
        <taxon>Metamonada</taxon>
        <taxon>Preaxostyla</taxon>
        <taxon>Oxymonadida</taxon>
        <taxon>Streblomastigidae</taxon>
        <taxon>Streblomastix</taxon>
    </lineage>
</organism>
<evidence type="ECO:0000313" key="3">
    <source>
        <dbReference type="Proteomes" id="UP000324800"/>
    </source>
</evidence>
<evidence type="ECO:0000256" key="1">
    <source>
        <dbReference type="SAM" id="MobiDB-lite"/>
    </source>
</evidence>
<dbReference type="AlphaFoldDB" id="A0A5J4WG20"/>
<feature type="compositionally biased region" description="Acidic residues" evidence="1">
    <location>
        <begin position="100"/>
        <end position="113"/>
    </location>
</feature>
<protein>
    <submittedName>
        <fullName evidence="2">Uncharacterized protein</fullName>
    </submittedName>
</protein>
<proteinExistence type="predicted"/>
<sequence>MNSISTAGGCLEEDDDLISRTFGDVIGVSYKLSKKKVKQYPDSVLDIRMKEEIELEGGLEEIEANIYHLLEKINDDVQEQALETKNEINNTYKEGSNRNEDDEESDSFSEDIQDDLNDEIGEVLVNVGYFPLNRIFKDSDQ</sequence>
<name>A0A5J4WG20_9EUKA</name>
<dbReference type="EMBL" id="SNRW01002089">
    <property type="protein sequence ID" value="KAA6393944.1"/>
    <property type="molecule type" value="Genomic_DNA"/>
</dbReference>
<gene>
    <name evidence="2" type="ORF">EZS28_010527</name>
</gene>
<dbReference type="Proteomes" id="UP000324800">
    <property type="component" value="Unassembled WGS sequence"/>
</dbReference>
<reference evidence="2 3" key="1">
    <citation type="submission" date="2019-03" db="EMBL/GenBank/DDBJ databases">
        <title>Single cell metagenomics reveals metabolic interactions within the superorganism composed of flagellate Streblomastix strix and complex community of Bacteroidetes bacteria on its surface.</title>
        <authorList>
            <person name="Treitli S.C."/>
            <person name="Kolisko M."/>
            <person name="Husnik F."/>
            <person name="Keeling P."/>
            <person name="Hampl V."/>
        </authorList>
    </citation>
    <scope>NUCLEOTIDE SEQUENCE [LARGE SCALE GENOMIC DNA]</scope>
    <source>
        <strain evidence="2">ST1C</strain>
    </source>
</reference>
<comment type="caution">
    <text evidence="2">The sequence shown here is derived from an EMBL/GenBank/DDBJ whole genome shotgun (WGS) entry which is preliminary data.</text>
</comment>
<feature type="region of interest" description="Disordered" evidence="1">
    <location>
        <begin position="87"/>
        <end position="113"/>
    </location>
</feature>
<accession>A0A5J4WG20</accession>